<dbReference type="AlphaFoldDB" id="A0AAN9T539"/>
<evidence type="ECO:0000256" key="3">
    <source>
        <dbReference type="ARBA" id="ARBA00023125"/>
    </source>
</evidence>
<keyword evidence="4" id="KW-0804">Transcription</keyword>
<name>A0AAN9T539_9HEMI</name>
<evidence type="ECO:0000259" key="7">
    <source>
        <dbReference type="PROSITE" id="PS50217"/>
    </source>
</evidence>
<keyword evidence="2" id="KW-0805">Transcription regulation</keyword>
<comment type="subcellular location">
    <subcellularLocation>
        <location evidence="1">Endoplasmic reticulum membrane</location>
        <topology evidence="1">Single-pass type II membrane protein</topology>
    </subcellularLocation>
</comment>
<sequence length="525" mass="59190">MGDLNLLNAFFDQENFLFSFDKDDFASKRIDKQDEEPNDWFSEDTLNDTLNQVLPLFDSLINGNEILQNATANECSSDSGLSSEQSFSPTRTTDVDDFQSPDCEFLEDAKSVISTAQSVTDLKDETLSETESTTVYVDETSFDAVEFVKEEVVEYEEIPISSVSDSNSSSDVYILRDDGQDDEFVGSPIVISYPESRTVKLVNNRGKRLKNGTSATVRNIQLKRKSSDDYTSDRDGSDDSDFLYPRLQLTPEEQKLAAKEGIKLPTHYPLSKAEERELKRIRRKIRNKISAQDSRRRKKEHLDNLEEQVKRTSEENAHLMKRIKTLESQRLTLAAQIRKLQASLARCSGQTAQPSTCLLVLIMSLALVLAPTLKNSTMMGENEDEGISLPEEPTKSSLDSVRTPSRNLLFSHKAHEGQCNIEEETKAISEQLQRMQIPDSNVLSGLLEMLKLKIGKESSLLKDHDYFRPRKRQNSGNVPAGDSWLPSKMAKISELETNTIILENIVNKTGRTQVQEPVVIDLLSD</sequence>
<evidence type="ECO:0000256" key="1">
    <source>
        <dbReference type="ARBA" id="ARBA00004648"/>
    </source>
</evidence>
<dbReference type="GO" id="GO:0000981">
    <property type="term" value="F:DNA-binding transcription factor activity, RNA polymerase II-specific"/>
    <property type="evidence" value="ECO:0007669"/>
    <property type="project" value="TreeGrafter"/>
</dbReference>
<evidence type="ECO:0000256" key="5">
    <source>
        <dbReference type="ARBA" id="ARBA00023242"/>
    </source>
</evidence>
<comment type="caution">
    <text evidence="8">The sequence shown here is derived from an EMBL/GenBank/DDBJ whole genome shotgun (WGS) entry which is preliminary data.</text>
</comment>
<evidence type="ECO:0000313" key="9">
    <source>
        <dbReference type="Proteomes" id="UP001367676"/>
    </source>
</evidence>
<dbReference type="Pfam" id="PF00170">
    <property type="entry name" value="bZIP_1"/>
    <property type="match status" value="1"/>
</dbReference>
<dbReference type="CDD" id="cd14689">
    <property type="entry name" value="bZIP_CREB3"/>
    <property type="match status" value="1"/>
</dbReference>
<dbReference type="GO" id="GO:0005634">
    <property type="term" value="C:nucleus"/>
    <property type="evidence" value="ECO:0007669"/>
    <property type="project" value="UniProtKB-ARBA"/>
</dbReference>
<feature type="domain" description="BZIP" evidence="7">
    <location>
        <begin position="277"/>
        <end position="340"/>
    </location>
</feature>
<proteinExistence type="predicted"/>
<gene>
    <name evidence="8" type="ORF">V9T40_011234</name>
</gene>
<feature type="compositionally biased region" description="Polar residues" evidence="6">
    <location>
        <begin position="74"/>
        <end position="92"/>
    </location>
</feature>
<dbReference type="PANTHER" id="PTHR45996:SF3">
    <property type="entry name" value="CREB-H TRANSCRIPTION FACTOR HOMOLOG LET-607"/>
    <property type="match status" value="1"/>
</dbReference>
<reference evidence="8 9" key="1">
    <citation type="submission" date="2024-03" db="EMBL/GenBank/DDBJ databases">
        <title>Adaptation during the transition from Ophiocordyceps entomopathogen to insect associate is accompanied by gene loss and intensified selection.</title>
        <authorList>
            <person name="Ward C.M."/>
            <person name="Onetto C.A."/>
            <person name="Borneman A.R."/>
        </authorList>
    </citation>
    <scope>NUCLEOTIDE SEQUENCE [LARGE SCALE GENOMIC DNA]</scope>
    <source>
        <strain evidence="8">AWRI1</strain>
        <tissue evidence="8">Single Adult Female</tissue>
    </source>
</reference>
<dbReference type="InterPro" id="IPR004827">
    <property type="entry name" value="bZIP"/>
</dbReference>
<dbReference type="GO" id="GO:0000978">
    <property type="term" value="F:RNA polymerase II cis-regulatory region sequence-specific DNA binding"/>
    <property type="evidence" value="ECO:0007669"/>
    <property type="project" value="TreeGrafter"/>
</dbReference>
<dbReference type="GO" id="GO:0005789">
    <property type="term" value="C:endoplasmic reticulum membrane"/>
    <property type="evidence" value="ECO:0007669"/>
    <property type="project" value="UniProtKB-SubCell"/>
</dbReference>
<dbReference type="Proteomes" id="UP001367676">
    <property type="component" value="Unassembled WGS sequence"/>
</dbReference>
<feature type="compositionally biased region" description="Basic and acidic residues" evidence="6">
    <location>
        <begin position="300"/>
        <end position="309"/>
    </location>
</feature>
<feature type="region of interest" description="Disordered" evidence="6">
    <location>
        <begin position="74"/>
        <end position="94"/>
    </location>
</feature>
<dbReference type="EMBL" id="JBBCAQ010000037">
    <property type="protein sequence ID" value="KAK7574043.1"/>
    <property type="molecule type" value="Genomic_DNA"/>
</dbReference>
<keyword evidence="3" id="KW-0238">DNA-binding</keyword>
<organism evidence="8 9">
    <name type="scientific">Parthenolecanium corni</name>
    <dbReference type="NCBI Taxonomy" id="536013"/>
    <lineage>
        <taxon>Eukaryota</taxon>
        <taxon>Metazoa</taxon>
        <taxon>Ecdysozoa</taxon>
        <taxon>Arthropoda</taxon>
        <taxon>Hexapoda</taxon>
        <taxon>Insecta</taxon>
        <taxon>Pterygota</taxon>
        <taxon>Neoptera</taxon>
        <taxon>Paraneoptera</taxon>
        <taxon>Hemiptera</taxon>
        <taxon>Sternorrhyncha</taxon>
        <taxon>Coccoidea</taxon>
        <taxon>Coccidae</taxon>
        <taxon>Parthenolecanium</taxon>
    </lineage>
</organism>
<dbReference type="Gene3D" id="1.20.5.170">
    <property type="match status" value="1"/>
</dbReference>
<feature type="region of interest" description="Disordered" evidence="6">
    <location>
        <begin position="380"/>
        <end position="401"/>
    </location>
</feature>
<evidence type="ECO:0000256" key="6">
    <source>
        <dbReference type="SAM" id="MobiDB-lite"/>
    </source>
</evidence>
<dbReference type="InterPro" id="IPR051381">
    <property type="entry name" value="CREB_ATF_subfamily"/>
</dbReference>
<evidence type="ECO:0000313" key="8">
    <source>
        <dbReference type="EMBL" id="KAK7574043.1"/>
    </source>
</evidence>
<dbReference type="PANTHER" id="PTHR45996">
    <property type="entry name" value="AGAP001464-PB"/>
    <property type="match status" value="1"/>
</dbReference>
<dbReference type="SMART" id="SM00338">
    <property type="entry name" value="BRLZ"/>
    <property type="match status" value="1"/>
</dbReference>
<evidence type="ECO:0000256" key="2">
    <source>
        <dbReference type="ARBA" id="ARBA00023015"/>
    </source>
</evidence>
<feature type="region of interest" description="Disordered" evidence="6">
    <location>
        <begin position="288"/>
        <end position="309"/>
    </location>
</feature>
<keyword evidence="9" id="KW-1185">Reference proteome</keyword>
<accession>A0AAN9T539</accession>
<evidence type="ECO:0000256" key="4">
    <source>
        <dbReference type="ARBA" id="ARBA00023163"/>
    </source>
</evidence>
<protein>
    <recommendedName>
        <fullName evidence="7">BZIP domain-containing protein</fullName>
    </recommendedName>
</protein>
<keyword evidence="5" id="KW-0539">Nucleus</keyword>
<dbReference type="SUPFAM" id="SSF57959">
    <property type="entry name" value="Leucine zipper domain"/>
    <property type="match status" value="1"/>
</dbReference>
<dbReference type="PROSITE" id="PS50217">
    <property type="entry name" value="BZIP"/>
    <property type="match status" value="1"/>
</dbReference>
<dbReference type="InterPro" id="IPR046347">
    <property type="entry name" value="bZIP_sf"/>
</dbReference>